<evidence type="ECO:0000256" key="2">
    <source>
        <dbReference type="ARBA" id="ARBA00022860"/>
    </source>
</evidence>
<dbReference type="InterPro" id="IPR000719">
    <property type="entry name" value="Prot_kinase_dom"/>
</dbReference>
<dbReference type="InterPro" id="IPR007110">
    <property type="entry name" value="Ig-like_dom"/>
</dbReference>
<feature type="non-terminal residue" evidence="5">
    <location>
        <position position="1"/>
    </location>
</feature>
<keyword evidence="2" id="KW-0112">Calmodulin-binding</keyword>
<dbReference type="Proteomes" id="UP001434883">
    <property type="component" value="Unassembled WGS sequence"/>
</dbReference>
<proteinExistence type="inferred from homology"/>
<evidence type="ECO:0000313" key="5">
    <source>
        <dbReference type="EMBL" id="MEQ2197617.1"/>
    </source>
</evidence>
<evidence type="ECO:0008006" key="7">
    <source>
        <dbReference type="Google" id="ProtNLM"/>
    </source>
</evidence>
<evidence type="ECO:0000256" key="1">
    <source>
        <dbReference type="ARBA" id="ARBA00006692"/>
    </source>
</evidence>
<dbReference type="EMBL" id="JAHRIN010017894">
    <property type="protein sequence ID" value="MEQ2197617.1"/>
    <property type="molecule type" value="Genomic_DNA"/>
</dbReference>
<evidence type="ECO:0000313" key="6">
    <source>
        <dbReference type="Proteomes" id="UP001434883"/>
    </source>
</evidence>
<evidence type="ECO:0000259" key="3">
    <source>
        <dbReference type="PROSITE" id="PS50011"/>
    </source>
</evidence>
<dbReference type="PANTHER" id="PTHR47633">
    <property type="entry name" value="IMMUNOGLOBULIN"/>
    <property type="match status" value="1"/>
</dbReference>
<dbReference type="PROSITE" id="PS50835">
    <property type="entry name" value="IG_LIKE"/>
    <property type="match status" value="1"/>
</dbReference>
<feature type="domain" description="Ig-like" evidence="4">
    <location>
        <begin position="94"/>
        <end position="129"/>
    </location>
</feature>
<dbReference type="InterPro" id="IPR013783">
    <property type="entry name" value="Ig-like_fold"/>
</dbReference>
<feature type="domain" description="Protein kinase" evidence="3">
    <location>
        <begin position="134"/>
        <end position="210"/>
    </location>
</feature>
<dbReference type="SUPFAM" id="SSF48726">
    <property type="entry name" value="Immunoglobulin"/>
    <property type="match status" value="2"/>
</dbReference>
<name>A0ABV0QQI5_9TELE</name>
<dbReference type="Pfam" id="PF07679">
    <property type="entry name" value="I-set"/>
    <property type="match status" value="1"/>
</dbReference>
<dbReference type="Pfam" id="PF00069">
    <property type="entry name" value="Pkinase"/>
    <property type="match status" value="1"/>
</dbReference>
<gene>
    <name evidence="5" type="ORF">XENOCAPTIV_000966</name>
</gene>
<comment type="caution">
    <text evidence="5">The sequence shown here is derived from an EMBL/GenBank/DDBJ whole genome shotgun (WGS) entry which is preliminary data.</text>
</comment>
<evidence type="ECO:0000259" key="4">
    <source>
        <dbReference type="PROSITE" id="PS50835"/>
    </source>
</evidence>
<dbReference type="InterPro" id="IPR011009">
    <property type="entry name" value="Kinase-like_dom_sf"/>
</dbReference>
<dbReference type="PROSITE" id="PS50011">
    <property type="entry name" value="PROTEIN_KINASE_DOM"/>
    <property type="match status" value="1"/>
</dbReference>
<dbReference type="PANTHER" id="PTHR47633:SF1">
    <property type="entry name" value="MYOSIN LIGHT CHAIN KINASE, SMOOTH MUSCLE"/>
    <property type="match status" value="1"/>
</dbReference>
<organism evidence="5 6">
    <name type="scientific">Xenoophorus captivus</name>
    <dbReference type="NCBI Taxonomy" id="1517983"/>
    <lineage>
        <taxon>Eukaryota</taxon>
        <taxon>Metazoa</taxon>
        <taxon>Chordata</taxon>
        <taxon>Craniata</taxon>
        <taxon>Vertebrata</taxon>
        <taxon>Euteleostomi</taxon>
        <taxon>Actinopterygii</taxon>
        <taxon>Neopterygii</taxon>
        <taxon>Teleostei</taxon>
        <taxon>Neoteleostei</taxon>
        <taxon>Acanthomorphata</taxon>
        <taxon>Ovalentaria</taxon>
        <taxon>Atherinomorphae</taxon>
        <taxon>Cyprinodontiformes</taxon>
        <taxon>Goodeidae</taxon>
        <taxon>Xenoophorus</taxon>
    </lineage>
</organism>
<sequence length="210" mass="23637">GLCSLTIDKALPEDEGQYKCRAENSAGRAECFCMVLVDGASETTVHSMYLSAVPDTLRSKPVQLNPGSNGLFWTLNVLQKFLKSFKLLLMTLPPQILQFPEDMKILAGEKVEILCKFSGAPPITCTWLKFRKPNKTCCFRLRGKFGQVFKLVEKATKKVWAGKFIKAYSAKEKENVRQEINIMNSLHHPKLVQCVDAFEGKSDIVMVLEM</sequence>
<comment type="similarity">
    <text evidence="1">Belongs to the protein kinase superfamily. CAMK Ser/Thr protein kinase family.</text>
</comment>
<protein>
    <recommendedName>
        <fullName evidence="7">Myosin light chain kinase</fullName>
    </recommendedName>
</protein>
<reference evidence="5 6" key="1">
    <citation type="submission" date="2021-06" db="EMBL/GenBank/DDBJ databases">
        <authorList>
            <person name="Palmer J.M."/>
        </authorList>
    </citation>
    <scope>NUCLEOTIDE SEQUENCE [LARGE SCALE GENOMIC DNA]</scope>
    <source>
        <strain evidence="5 6">XC_2019</strain>
        <tissue evidence="5">Muscle</tissue>
    </source>
</reference>
<dbReference type="Gene3D" id="2.60.40.10">
    <property type="entry name" value="Immunoglobulins"/>
    <property type="match status" value="2"/>
</dbReference>
<dbReference type="Gene3D" id="3.30.200.20">
    <property type="entry name" value="Phosphorylase Kinase, domain 1"/>
    <property type="match status" value="1"/>
</dbReference>
<dbReference type="SUPFAM" id="SSF56112">
    <property type="entry name" value="Protein kinase-like (PK-like)"/>
    <property type="match status" value="1"/>
</dbReference>
<accession>A0ABV0QQI5</accession>
<dbReference type="InterPro" id="IPR013098">
    <property type="entry name" value="Ig_I-set"/>
</dbReference>
<keyword evidence="6" id="KW-1185">Reference proteome</keyword>
<dbReference type="InterPro" id="IPR036179">
    <property type="entry name" value="Ig-like_dom_sf"/>
</dbReference>